<proteinExistence type="predicted"/>
<keyword evidence="3" id="KW-1185">Reference proteome</keyword>
<evidence type="ECO:0000313" key="2">
    <source>
        <dbReference type="EMBL" id="EGU51208.1"/>
    </source>
</evidence>
<feature type="non-terminal residue" evidence="2">
    <location>
        <position position="1"/>
    </location>
</feature>
<dbReference type="RefSeq" id="WP_004746609.1">
    <property type="nucleotide sequence ID" value="NZ_AFWI01000174.1"/>
</dbReference>
<organism evidence="2 3">
    <name type="scientific">Vibrio tubiashii ATCC 19109</name>
    <dbReference type="NCBI Taxonomy" id="1051646"/>
    <lineage>
        <taxon>Bacteria</taxon>
        <taxon>Pseudomonadati</taxon>
        <taxon>Pseudomonadota</taxon>
        <taxon>Gammaproteobacteria</taxon>
        <taxon>Vibrionales</taxon>
        <taxon>Vibrionaceae</taxon>
        <taxon>Vibrio</taxon>
        <taxon>Vibrio oreintalis group</taxon>
    </lineage>
</organism>
<comment type="caution">
    <text evidence="2">The sequence shown here is derived from an EMBL/GenBank/DDBJ whole genome shotgun (WGS) entry which is preliminary data.</text>
</comment>
<evidence type="ECO:0000313" key="3">
    <source>
        <dbReference type="Proteomes" id="UP000003836"/>
    </source>
</evidence>
<gene>
    <name evidence="2" type="ORF">VITU9109_11002</name>
</gene>
<name>A0ABN0DCQ6_9VIBR</name>
<reference evidence="2 3" key="1">
    <citation type="journal article" date="2012" name="Int. J. Syst. Evol. Microbiol.">
        <title>Vibrio caribbeanicus sp. nov., isolated from the marine sponge Scleritoderma cyanea.</title>
        <authorList>
            <person name="Hoffmann M."/>
            <person name="Monday S.R."/>
            <person name="Allard M.W."/>
            <person name="Strain E.A."/>
            <person name="Whittaker P."/>
            <person name="Naum M."/>
            <person name="McCarthy P.J."/>
            <person name="Lopez J.V."/>
            <person name="Fischer M."/>
            <person name="Brown E.W."/>
        </authorList>
    </citation>
    <scope>NUCLEOTIDE SEQUENCE [LARGE SCALE GENOMIC DNA]</scope>
    <source>
        <strain evidence="2 3">ATCC 19109</strain>
    </source>
</reference>
<dbReference type="Proteomes" id="UP000003836">
    <property type="component" value="Unassembled WGS sequence"/>
</dbReference>
<accession>A0ABN0DCQ6</accession>
<evidence type="ECO:0000256" key="1">
    <source>
        <dbReference type="SAM" id="MobiDB-lite"/>
    </source>
</evidence>
<sequence>LNFILALIYKSNFAKDFIDRHLFMTKHLLLAFLLSATTTSAYAGTFLDELPQNHTISAPVQWQPSPYDEDTTPIQTQFSGDECTERTQDSFDAKNPKQKSSDVKCYITQFPSKGIETHVQSNENGEISAGFKWEID</sequence>
<feature type="compositionally biased region" description="Basic and acidic residues" evidence="1">
    <location>
        <begin position="83"/>
        <end position="99"/>
    </location>
</feature>
<protein>
    <submittedName>
        <fullName evidence="2">Uncharacterized protein</fullName>
    </submittedName>
</protein>
<feature type="region of interest" description="Disordered" evidence="1">
    <location>
        <begin position="80"/>
        <end position="99"/>
    </location>
</feature>
<dbReference type="EMBL" id="AFWI01000174">
    <property type="protein sequence ID" value="EGU51208.1"/>
    <property type="molecule type" value="Genomic_DNA"/>
</dbReference>